<comment type="function">
    <text evidence="3">Catalyzes a proton abstraction reaction that results in 2,5-elimination of pyruvate from 2-succinyl-5-enolpyruvyl-6-hydroxy-3-cyclohexene-1-carboxylate (SEPHCHC) and the formation of 2-succinyl-6-hydroxy-2,4-cyclohexadiene-1-carboxylate (SHCHC).</text>
</comment>
<gene>
    <name evidence="3 5" type="primary">menH</name>
    <name evidence="5" type="ORF">FRC96_09765</name>
</gene>
<reference evidence="5 6" key="1">
    <citation type="submission" date="2019-08" db="EMBL/GenBank/DDBJ databases">
        <title>Bradymonadales sp. TMQ2.</title>
        <authorList>
            <person name="Liang Q."/>
        </authorList>
    </citation>
    <scope>NUCLEOTIDE SEQUENCE [LARGE SCALE GENOMIC DNA]</scope>
    <source>
        <strain evidence="5 6">TMQ2</strain>
    </source>
</reference>
<sequence>MRHAAGGVVRDRKSSISIVSGKKIKADAAGIRCETLARSPRVCQSLRDAVAASSERGSATKYGEDGAVIHFESGNDVEIGLPTAVFLHGFMGSSRDFGPLCEVLSAHRRCVRVDLPGHGRSVEALRSSPMTIGAMVEEVVGLLDHLELEAVDVLGYSMGGRVAMLLAMRHPERVRTLVLESASPGIEGEKERAERARLDDARARAMREEGLERFLAGWYQLELFESLRAHPGFEAMVRERSRGDVQALSRVIAAASPGRQESLWSRLSELSMPTMWLAGQLDARYAAMSQRAAHRSGGEVRIIEAAGHNAHLEAPGSVADAISEFWSGV</sequence>
<dbReference type="NCBIfam" id="TIGR03695">
    <property type="entry name" value="menH_SHCHC"/>
    <property type="match status" value="1"/>
</dbReference>
<dbReference type="GO" id="GO:0009234">
    <property type="term" value="P:menaquinone biosynthetic process"/>
    <property type="evidence" value="ECO:0007669"/>
    <property type="project" value="UniProtKB-UniRule"/>
</dbReference>
<dbReference type="AlphaFoldDB" id="A0A5C6XGN6"/>
<comment type="similarity">
    <text evidence="3">Belongs to the AB hydrolase superfamily. MenH family.</text>
</comment>
<comment type="caution">
    <text evidence="5">The sequence shown here is derived from an EMBL/GenBank/DDBJ whole genome shotgun (WGS) entry which is preliminary data.</text>
</comment>
<evidence type="ECO:0000256" key="2">
    <source>
        <dbReference type="ARBA" id="ARBA00023239"/>
    </source>
</evidence>
<keyword evidence="1 3" id="KW-0474">Menaquinone biosynthesis</keyword>
<dbReference type="OrthoDB" id="5342129at2"/>
<dbReference type="EC" id="4.2.99.20" evidence="3"/>
<organism evidence="5 6">
    <name type="scientific">Lujinxingia vulgaris</name>
    <dbReference type="NCBI Taxonomy" id="2600176"/>
    <lineage>
        <taxon>Bacteria</taxon>
        <taxon>Deltaproteobacteria</taxon>
        <taxon>Bradymonadales</taxon>
        <taxon>Lujinxingiaceae</taxon>
        <taxon>Lujinxingia</taxon>
    </lineage>
</organism>
<comment type="subunit">
    <text evidence="3">Monomer.</text>
</comment>
<name>A0A5C6XGN6_9DELT</name>
<dbReference type="PRINTS" id="PR00111">
    <property type="entry name" value="ABHYDROLASE"/>
</dbReference>
<proteinExistence type="inferred from homology"/>
<keyword evidence="2 3" id="KW-0456">Lyase</keyword>
<evidence type="ECO:0000256" key="1">
    <source>
        <dbReference type="ARBA" id="ARBA00022428"/>
    </source>
</evidence>
<dbReference type="SUPFAM" id="SSF53474">
    <property type="entry name" value="alpha/beta-Hydrolases"/>
    <property type="match status" value="1"/>
</dbReference>
<dbReference type="RefSeq" id="WP_146974307.1">
    <property type="nucleotide sequence ID" value="NZ_VOSL01000044.1"/>
</dbReference>
<dbReference type="UniPathway" id="UPA01057">
    <property type="reaction ID" value="UER00900"/>
</dbReference>
<dbReference type="Proteomes" id="UP000321046">
    <property type="component" value="Unassembled WGS sequence"/>
</dbReference>
<feature type="domain" description="AB hydrolase-1" evidence="4">
    <location>
        <begin position="85"/>
        <end position="315"/>
    </location>
</feature>
<dbReference type="PRINTS" id="PR00412">
    <property type="entry name" value="EPOXHYDRLASE"/>
</dbReference>
<comment type="pathway">
    <text evidence="3">Quinol/quinone metabolism; 1,4-dihydroxy-2-naphthoate biosynthesis; 1,4-dihydroxy-2-naphthoate from chorismate: step 3/7.</text>
</comment>
<evidence type="ECO:0000313" key="5">
    <source>
        <dbReference type="EMBL" id="TXD36356.1"/>
    </source>
</evidence>
<evidence type="ECO:0000259" key="4">
    <source>
        <dbReference type="Pfam" id="PF00561"/>
    </source>
</evidence>
<comment type="catalytic activity">
    <reaction evidence="3">
        <text>5-enolpyruvoyl-6-hydroxy-2-succinyl-cyclohex-3-ene-1-carboxylate = (1R,6R)-6-hydroxy-2-succinyl-cyclohexa-2,4-diene-1-carboxylate + pyruvate</text>
        <dbReference type="Rhea" id="RHEA:25597"/>
        <dbReference type="ChEBI" id="CHEBI:15361"/>
        <dbReference type="ChEBI" id="CHEBI:58689"/>
        <dbReference type="ChEBI" id="CHEBI:58818"/>
        <dbReference type="EC" id="4.2.99.20"/>
    </reaction>
</comment>
<comment type="pathway">
    <text evidence="3">Quinol/quinone metabolism; menaquinone biosynthesis.</text>
</comment>
<dbReference type="EMBL" id="VOSL01000044">
    <property type="protein sequence ID" value="TXD36356.1"/>
    <property type="molecule type" value="Genomic_DNA"/>
</dbReference>
<accession>A0A5C6XGN6</accession>
<dbReference type="InterPro" id="IPR000073">
    <property type="entry name" value="AB_hydrolase_1"/>
</dbReference>
<protein>
    <recommendedName>
        <fullName evidence="3">Putative 2-succinyl-6-hydroxy-2,4-cyclohexadiene-1-carboxylate synthase</fullName>
        <shortName evidence="3">SHCHC synthase</shortName>
        <ecNumber evidence="3">4.2.99.20</ecNumber>
    </recommendedName>
</protein>
<dbReference type="PANTHER" id="PTHR42916:SF1">
    <property type="entry name" value="PROTEIN PHYLLO, CHLOROPLASTIC"/>
    <property type="match status" value="1"/>
</dbReference>
<dbReference type="InterPro" id="IPR022485">
    <property type="entry name" value="SHCHC_synthase_MenH"/>
</dbReference>
<dbReference type="Pfam" id="PF00561">
    <property type="entry name" value="Abhydrolase_1"/>
    <property type="match status" value="1"/>
</dbReference>
<dbReference type="InterPro" id="IPR000639">
    <property type="entry name" value="Epox_hydrolase-like"/>
</dbReference>
<dbReference type="InterPro" id="IPR029058">
    <property type="entry name" value="AB_hydrolase_fold"/>
</dbReference>
<dbReference type="HAMAP" id="MF_01660">
    <property type="entry name" value="MenH"/>
    <property type="match status" value="1"/>
</dbReference>
<dbReference type="Gene3D" id="3.40.50.1820">
    <property type="entry name" value="alpha/beta hydrolase"/>
    <property type="match status" value="1"/>
</dbReference>
<evidence type="ECO:0000256" key="3">
    <source>
        <dbReference type="HAMAP-Rule" id="MF_01660"/>
    </source>
</evidence>
<evidence type="ECO:0000313" key="6">
    <source>
        <dbReference type="Proteomes" id="UP000321046"/>
    </source>
</evidence>
<dbReference type="PANTHER" id="PTHR42916">
    <property type="entry name" value="2-SUCCINYL-5-ENOLPYRUVYL-6-HYDROXY-3-CYCLOHEXENE-1-CARBOXYLATE SYNTHASE"/>
    <property type="match status" value="1"/>
</dbReference>
<dbReference type="UniPathway" id="UPA00079"/>
<dbReference type="GO" id="GO:0070205">
    <property type="term" value="F:2-succinyl-6-hydroxy-2,4-cyclohexadiene-1-carboxylate synthase activity"/>
    <property type="evidence" value="ECO:0007669"/>
    <property type="project" value="UniProtKB-UniRule"/>
</dbReference>